<keyword evidence="1" id="KW-0812">Transmembrane</keyword>
<keyword evidence="3" id="KW-1185">Reference proteome</keyword>
<gene>
    <name evidence="2" type="ORF">SAMN05216233_106157</name>
</gene>
<dbReference type="AlphaFoldDB" id="A0A1G5EQ88"/>
<protein>
    <recommendedName>
        <fullName evidence="4">DUF2809 domain-containing protein</fullName>
    </recommendedName>
</protein>
<evidence type="ECO:0000313" key="3">
    <source>
        <dbReference type="Proteomes" id="UP000198870"/>
    </source>
</evidence>
<dbReference type="STRING" id="419481.SAMN05216233_106157"/>
<keyword evidence="1" id="KW-1133">Transmembrane helix</keyword>
<dbReference type="Proteomes" id="UP000198870">
    <property type="component" value="Unassembled WGS sequence"/>
</dbReference>
<sequence>MQRACGEDGVAEMDVKLRFDVPCFFMFAGVFLVELFIALFVRDTFIRPFVGDVLVVVLLYLFFRAFLVCGKAKLVAGVLLFAWAVEVGQYMNLVAVLGLQDCKVARVVIGSTFDVMDLFAYTVGAGVLMIPEVVGVVRHTGSNLNRP</sequence>
<feature type="transmembrane region" description="Helical" evidence="1">
    <location>
        <begin position="118"/>
        <end position="137"/>
    </location>
</feature>
<keyword evidence="1" id="KW-0472">Membrane</keyword>
<name>A0A1G5EQ88_9BACT</name>
<feature type="transmembrane region" description="Helical" evidence="1">
    <location>
        <begin position="74"/>
        <end position="98"/>
    </location>
</feature>
<evidence type="ECO:0008006" key="4">
    <source>
        <dbReference type="Google" id="ProtNLM"/>
    </source>
</evidence>
<dbReference type="EMBL" id="FMUX01000006">
    <property type="protein sequence ID" value="SCY29163.1"/>
    <property type="molecule type" value="Genomic_DNA"/>
</dbReference>
<evidence type="ECO:0000313" key="2">
    <source>
        <dbReference type="EMBL" id="SCY29163.1"/>
    </source>
</evidence>
<organism evidence="2 3">
    <name type="scientific">Desulfoluna spongiiphila</name>
    <dbReference type="NCBI Taxonomy" id="419481"/>
    <lineage>
        <taxon>Bacteria</taxon>
        <taxon>Pseudomonadati</taxon>
        <taxon>Thermodesulfobacteriota</taxon>
        <taxon>Desulfobacteria</taxon>
        <taxon>Desulfobacterales</taxon>
        <taxon>Desulfolunaceae</taxon>
        <taxon>Desulfoluna</taxon>
    </lineage>
</organism>
<feature type="transmembrane region" description="Helical" evidence="1">
    <location>
        <begin position="46"/>
        <end position="67"/>
    </location>
</feature>
<dbReference type="Pfam" id="PF10990">
    <property type="entry name" value="DUF2809"/>
    <property type="match status" value="1"/>
</dbReference>
<reference evidence="2 3" key="1">
    <citation type="submission" date="2016-10" db="EMBL/GenBank/DDBJ databases">
        <authorList>
            <person name="de Groot N.N."/>
        </authorList>
    </citation>
    <scope>NUCLEOTIDE SEQUENCE [LARGE SCALE GENOMIC DNA]</scope>
    <source>
        <strain evidence="2 3">AA1</strain>
    </source>
</reference>
<evidence type="ECO:0000256" key="1">
    <source>
        <dbReference type="SAM" id="Phobius"/>
    </source>
</evidence>
<accession>A0A1G5EQ88</accession>
<feature type="transmembrane region" description="Helical" evidence="1">
    <location>
        <begin position="21"/>
        <end position="40"/>
    </location>
</feature>
<dbReference type="InterPro" id="IPR021257">
    <property type="entry name" value="DUF2809"/>
</dbReference>
<proteinExistence type="predicted"/>